<feature type="compositionally biased region" description="Polar residues" evidence="1">
    <location>
        <begin position="1"/>
        <end position="12"/>
    </location>
</feature>
<evidence type="ECO:0000259" key="2">
    <source>
        <dbReference type="Pfam" id="PF18339"/>
    </source>
</evidence>
<dbReference type="AlphaFoldDB" id="A0A381V4G4"/>
<dbReference type="Gene3D" id="2.30.30.140">
    <property type="match status" value="1"/>
</dbReference>
<evidence type="ECO:0000313" key="3">
    <source>
        <dbReference type="EMBL" id="SVA34668.1"/>
    </source>
</evidence>
<dbReference type="InterPro" id="IPR040765">
    <property type="entry name" value="Tudor_1_RapA"/>
</dbReference>
<feature type="region of interest" description="Disordered" evidence="1">
    <location>
        <begin position="1"/>
        <end position="26"/>
    </location>
</feature>
<name>A0A381V4G4_9ZZZZ</name>
<sequence length="41" mass="4452">MAQKVNQDNTPSSPVPGQRWASNMEPELGLGIIQSIENQSV</sequence>
<reference evidence="3" key="1">
    <citation type="submission" date="2018-05" db="EMBL/GenBank/DDBJ databases">
        <authorList>
            <person name="Lanie J.A."/>
            <person name="Ng W.-L."/>
            <person name="Kazmierczak K.M."/>
            <person name="Andrzejewski T.M."/>
            <person name="Davidsen T.M."/>
            <person name="Wayne K.J."/>
            <person name="Tettelin H."/>
            <person name="Glass J.I."/>
            <person name="Rusch D."/>
            <person name="Podicherti R."/>
            <person name="Tsui H.-C.T."/>
            <person name="Winkler M.E."/>
        </authorList>
    </citation>
    <scope>NUCLEOTIDE SEQUENCE</scope>
</reference>
<accession>A0A381V4G4</accession>
<organism evidence="3">
    <name type="scientific">marine metagenome</name>
    <dbReference type="NCBI Taxonomy" id="408172"/>
    <lineage>
        <taxon>unclassified sequences</taxon>
        <taxon>metagenomes</taxon>
        <taxon>ecological metagenomes</taxon>
    </lineage>
</organism>
<feature type="domain" description="RapA N-terminal Tudor like" evidence="2">
    <location>
        <begin position="16"/>
        <end position="41"/>
    </location>
</feature>
<gene>
    <name evidence="3" type="ORF">METZ01_LOCUS87522</name>
</gene>
<protein>
    <recommendedName>
        <fullName evidence="2">RapA N-terminal Tudor like domain-containing protein</fullName>
    </recommendedName>
</protein>
<feature type="non-terminal residue" evidence="3">
    <location>
        <position position="41"/>
    </location>
</feature>
<dbReference type="EMBL" id="UINC01007700">
    <property type="protein sequence ID" value="SVA34668.1"/>
    <property type="molecule type" value="Genomic_DNA"/>
</dbReference>
<dbReference type="Pfam" id="PF18339">
    <property type="entry name" value="Tudor_1_RapA"/>
    <property type="match status" value="1"/>
</dbReference>
<evidence type="ECO:0000256" key="1">
    <source>
        <dbReference type="SAM" id="MobiDB-lite"/>
    </source>
</evidence>
<proteinExistence type="predicted"/>